<keyword evidence="3" id="KW-1185">Reference proteome</keyword>
<feature type="region of interest" description="Disordered" evidence="1">
    <location>
        <begin position="58"/>
        <end position="83"/>
    </location>
</feature>
<accession>S7QD18</accession>
<dbReference type="RefSeq" id="XP_007864400.1">
    <property type="nucleotide sequence ID" value="XM_007866209.1"/>
</dbReference>
<dbReference type="KEGG" id="gtr:GLOTRDRAFT_127638"/>
<feature type="region of interest" description="Disordered" evidence="1">
    <location>
        <begin position="314"/>
        <end position="337"/>
    </location>
</feature>
<feature type="compositionally biased region" description="Low complexity" evidence="1">
    <location>
        <begin position="564"/>
        <end position="583"/>
    </location>
</feature>
<dbReference type="EMBL" id="KB469299">
    <property type="protein sequence ID" value="EPQ57278.1"/>
    <property type="molecule type" value="Genomic_DNA"/>
</dbReference>
<feature type="compositionally biased region" description="Low complexity" evidence="1">
    <location>
        <begin position="358"/>
        <end position="371"/>
    </location>
</feature>
<dbReference type="eggNOG" id="ENOG502SU3M">
    <property type="taxonomic scope" value="Eukaryota"/>
</dbReference>
<dbReference type="GeneID" id="19301591"/>
<dbReference type="AlphaFoldDB" id="S7QD18"/>
<dbReference type="OrthoDB" id="2573559at2759"/>
<feature type="compositionally biased region" description="Basic residues" evidence="1">
    <location>
        <begin position="552"/>
        <end position="563"/>
    </location>
</feature>
<feature type="compositionally biased region" description="Polar residues" evidence="1">
    <location>
        <begin position="482"/>
        <end position="496"/>
    </location>
</feature>
<feature type="region of interest" description="Disordered" evidence="1">
    <location>
        <begin position="443"/>
        <end position="583"/>
    </location>
</feature>
<dbReference type="STRING" id="670483.S7QD18"/>
<feature type="region of interest" description="Disordered" evidence="1">
    <location>
        <begin position="352"/>
        <end position="426"/>
    </location>
</feature>
<organism evidence="2 3">
    <name type="scientific">Gloeophyllum trabeum (strain ATCC 11539 / FP-39264 / Madison 617)</name>
    <name type="common">Brown rot fungus</name>
    <dbReference type="NCBI Taxonomy" id="670483"/>
    <lineage>
        <taxon>Eukaryota</taxon>
        <taxon>Fungi</taxon>
        <taxon>Dikarya</taxon>
        <taxon>Basidiomycota</taxon>
        <taxon>Agaricomycotina</taxon>
        <taxon>Agaricomycetes</taxon>
        <taxon>Gloeophyllales</taxon>
        <taxon>Gloeophyllaceae</taxon>
        <taxon>Gloeophyllum</taxon>
    </lineage>
</organism>
<gene>
    <name evidence="2" type="ORF">GLOTRDRAFT_127638</name>
</gene>
<sequence>MARYHCHTRAALQVRKEQSSKNQNIYPELYGVWIPKTFRLVTLDMSLEAPLKDLAEKEPMERLTTSSSFSANAAHPSPGTGGIYRRVSVAHANASVSARGKGPENDVSAAMSQPELYADERLMSSDLLRGGHLNRAESGLQQRQELSPLAFEDLPLPWKTLLANRSLNIQGPGMNPRPANDMAHLLKASAPAFVPTGSLEGLYHPKLVVEPRSAQPSPPQHYSHRRLPTIDLTQPYLQLPLGRQTLLPTPPSTSSPLWSSDFSPYQESLLSPPELAVAHLPRLSNNLGIQLGNLGMTEQLRRLLYERLGSASSRNIDVSPPLAPPAPIHGSKISRPLSSSVTNAVLQPYISRQPNNHSSTLSSPQATSSPPRLRVPPNTPLQNLSISRRLDTNPFGSHSVDAVSTPPSPQSPETHTKVRTLSGQQPRSIPLAKLIQRRLSAVPEAEEEPSFVHHASRSPSPSRAYSFHRSPGGARDEVPVQIYSTRDQLQRMTSPKPQQMRGRRPAGPPAQRGTSRHTGTKSGDIRVPVAATSGSKAEAKINKTPEGPKTQAPKKRPYRKKNRTSSLDSTATVASVAASSSKG</sequence>
<protein>
    <submittedName>
        <fullName evidence="2">Uncharacterized protein</fullName>
    </submittedName>
</protein>
<evidence type="ECO:0000313" key="2">
    <source>
        <dbReference type="EMBL" id="EPQ57278.1"/>
    </source>
</evidence>
<dbReference type="Proteomes" id="UP000030669">
    <property type="component" value="Unassembled WGS sequence"/>
</dbReference>
<evidence type="ECO:0000313" key="3">
    <source>
        <dbReference type="Proteomes" id="UP000030669"/>
    </source>
</evidence>
<name>S7QD18_GLOTA</name>
<dbReference type="HOGENOM" id="CLU_467718_0_0_1"/>
<proteinExistence type="predicted"/>
<reference evidence="2 3" key="1">
    <citation type="journal article" date="2012" name="Science">
        <title>The Paleozoic origin of enzymatic lignin decomposition reconstructed from 31 fungal genomes.</title>
        <authorList>
            <person name="Floudas D."/>
            <person name="Binder M."/>
            <person name="Riley R."/>
            <person name="Barry K."/>
            <person name="Blanchette R.A."/>
            <person name="Henrissat B."/>
            <person name="Martinez A.T."/>
            <person name="Otillar R."/>
            <person name="Spatafora J.W."/>
            <person name="Yadav J.S."/>
            <person name="Aerts A."/>
            <person name="Benoit I."/>
            <person name="Boyd A."/>
            <person name="Carlson A."/>
            <person name="Copeland A."/>
            <person name="Coutinho P.M."/>
            <person name="de Vries R.P."/>
            <person name="Ferreira P."/>
            <person name="Findley K."/>
            <person name="Foster B."/>
            <person name="Gaskell J."/>
            <person name="Glotzer D."/>
            <person name="Gorecki P."/>
            <person name="Heitman J."/>
            <person name="Hesse C."/>
            <person name="Hori C."/>
            <person name="Igarashi K."/>
            <person name="Jurgens J.A."/>
            <person name="Kallen N."/>
            <person name="Kersten P."/>
            <person name="Kohler A."/>
            <person name="Kuees U."/>
            <person name="Kumar T.K.A."/>
            <person name="Kuo A."/>
            <person name="LaButti K."/>
            <person name="Larrondo L.F."/>
            <person name="Lindquist E."/>
            <person name="Ling A."/>
            <person name="Lombard V."/>
            <person name="Lucas S."/>
            <person name="Lundell T."/>
            <person name="Martin R."/>
            <person name="McLaughlin D.J."/>
            <person name="Morgenstern I."/>
            <person name="Morin E."/>
            <person name="Murat C."/>
            <person name="Nagy L.G."/>
            <person name="Nolan M."/>
            <person name="Ohm R.A."/>
            <person name="Patyshakuliyeva A."/>
            <person name="Rokas A."/>
            <person name="Ruiz-Duenas F.J."/>
            <person name="Sabat G."/>
            <person name="Salamov A."/>
            <person name="Samejima M."/>
            <person name="Schmutz J."/>
            <person name="Slot J.C."/>
            <person name="St John F."/>
            <person name="Stenlid J."/>
            <person name="Sun H."/>
            <person name="Sun S."/>
            <person name="Syed K."/>
            <person name="Tsang A."/>
            <person name="Wiebenga A."/>
            <person name="Young D."/>
            <person name="Pisabarro A."/>
            <person name="Eastwood D.C."/>
            <person name="Martin F."/>
            <person name="Cullen D."/>
            <person name="Grigoriev I.V."/>
            <person name="Hibbett D.S."/>
        </authorList>
    </citation>
    <scope>NUCLEOTIDE SEQUENCE [LARGE SCALE GENOMIC DNA]</scope>
    <source>
        <strain evidence="2 3">ATCC 11539</strain>
    </source>
</reference>
<evidence type="ECO:0000256" key="1">
    <source>
        <dbReference type="SAM" id="MobiDB-lite"/>
    </source>
</evidence>